<dbReference type="OrthoDB" id="449052at2759"/>
<dbReference type="InterPro" id="IPR046342">
    <property type="entry name" value="CBS_dom_sf"/>
</dbReference>
<dbReference type="EMBL" id="OU892280">
    <property type="protein sequence ID" value="CAG9767594.1"/>
    <property type="molecule type" value="Genomic_DNA"/>
</dbReference>
<feature type="region of interest" description="Disordered" evidence="6">
    <location>
        <begin position="571"/>
        <end position="617"/>
    </location>
</feature>
<keyword evidence="9" id="KW-1185">Reference proteome</keyword>
<feature type="region of interest" description="Disordered" evidence="6">
    <location>
        <begin position="13"/>
        <end position="111"/>
    </location>
</feature>
<evidence type="ECO:0000256" key="1">
    <source>
        <dbReference type="ARBA" id="ARBA00006750"/>
    </source>
</evidence>
<feature type="compositionally biased region" description="Polar residues" evidence="6">
    <location>
        <begin position="42"/>
        <end position="51"/>
    </location>
</feature>
<protein>
    <recommendedName>
        <fullName evidence="7">CBS domain-containing protein</fullName>
    </recommendedName>
</protein>
<proteinExistence type="inferred from homology"/>
<evidence type="ECO:0000313" key="8">
    <source>
        <dbReference type="EMBL" id="CAG9767594.1"/>
    </source>
</evidence>
<dbReference type="SMART" id="SM00116">
    <property type="entry name" value="CBS"/>
    <property type="match status" value="4"/>
</dbReference>
<dbReference type="GO" id="GO:0019887">
    <property type="term" value="F:protein kinase regulator activity"/>
    <property type="evidence" value="ECO:0007669"/>
    <property type="project" value="TreeGrafter"/>
</dbReference>
<evidence type="ECO:0000259" key="7">
    <source>
        <dbReference type="PROSITE" id="PS51371"/>
    </source>
</evidence>
<evidence type="ECO:0000256" key="5">
    <source>
        <dbReference type="PROSITE-ProRule" id="PRU00703"/>
    </source>
</evidence>
<feature type="compositionally biased region" description="Low complexity" evidence="6">
    <location>
        <begin position="56"/>
        <end position="66"/>
    </location>
</feature>
<dbReference type="PANTHER" id="PTHR13780:SF35">
    <property type="entry name" value="LD22662P"/>
    <property type="match status" value="1"/>
</dbReference>
<reference evidence="8" key="1">
    <citation type="submission" date="2022-01" db="EMBL/GenBank/DDBJ databases">
        <authorList>
            <person name="King R."/>
        </authorList>
    </citation>
    <scope>NUCLEOTIDE SEQUENCE</scope>
</reference>
<dbReference type="InterPro" id="IPR050511">
    <property type="entry name" value="AMPK_gamma/SDS23_families"/>
</dbReference>
<evidence type="ECO:0000256" key="3">
    <source>
        <dbReference type="ARBA" id="ARBA00023122"/>
    </source>
</evidence>
<feature type="compositionally biased region" description="Polar residues" evidence="6">
    <location>
        <begin position="571"/>
        <end position="580"/>
    </location>
</feature>
<dbReference type="GO" id="GO:0031588">
    <property type="term" value="C:nucleotide-activated protein kinase complex"/>
    <property type="evidence" value="ECO:0007669"/>
    <property type="project" value="TreeGrafter"/>
</dbReference>
<feature type="compositionally biased region" description="Low complexity" evidence="6">
    <location>
        <begin position="85"/>
        <end position="96"/>
    </location>
</feature>
<dbReference type="GO" id="GO:0019901">
    <property type="term" value="F:protein kinase binding"/>
    <property type="evidence" value="ECO:0007669"/>
    <property type="project" value="TreeGrafter"/>
</dbReference>
<name>A0A9N9QJC0_9CUCU</name>
<evidence type="ECO:0000256" key="6">
    <source>
        <dbReference type="SAM" id="MobiDB-lite"/>
    </source>
</evidence>
<sequence>MQSFSNLFQLNQQPQMSHHHNHHVAPPHLNRHMGYLGHYNHHNVNNFSHYQPTPSPSISIESCPETPSDESENQSFSSKSEHSSSPKVEYSSSPKENFFKRHGHHHHHSIQELIGHFRKKVHHWRSENGYRRSSCSEGGNNAADEFRMRSKSLDCSSKRPSVSDCESTYRIYNTILKEGAQLKQRSLDPERRRQSLGAIIPTNIHRASDAFLDPHHAAILFRDSRGLPVVDPFLEKVNISDLEEDESQIFVKFFKFHKCYDLIPTSAKLVVFDTQLLVKKAFFALVYNGVRAAPLWDSQKQEFVGMLTITDFIKILRMYYKSPSVAMDELEEHKLDTWRRVLKDARPLINIGPDASLYDAIKVLIHNRIHRLPVIDPETGNVLYILTHKRILRFLFLYINELPKPSYMNKTLRELRIGSFDNIETASEDTSIILALRKFVERRVSALPIVDSEGRLKDIYAKFDVINLAAEKTYNDLDVSLKKANEHRNEWFEGVHNCKLDETLFNVMEKIVRAEVHRLVVVDEADKVIGIISLSDLLLYLVLRPCGEDGGSPDGVASVRAQDISKIQEKIANSSRTSSNEEVSQTILEEEEQEETPAKQAEVDEEPDNTIETPILEKEIENTIFREVTVTGGGE</sequence>
<dbReference type="CDD" id="cd04641">
    <property type="entry name" value="CBS_euAMPK_gamma-like_repeat2"/>
    <property type="match status" value="1"/>
</dbReference>
<dbReference type="GO" id="GO:0005634">
    <property type="term" value="C:nucleus"/>
    <property type="evidence" value="ECO:0007669"/>
    <property type="project" value="TreeGrafter"/>
</dbReference>
<dbReference type="GO" id="GO:0016208">
    <property type="term" value="F:AMP binding"/>
    <property type="evidence" value="ECO:0007669"/>
    <property type="project" value="TreeGrafter"/>
</dbReference>
<dbReference type="AlphaFoldDB" id="A0A9N9QJC0"/>
<feature type="domain" description="CBS" evidence="7">
    <location>
        <begin position="264"/>
        <end position="324"/>
    </location>
</feature>
<feature type="domain" description="CBS" evidence="7">
    <location>
        <begin position="488"/>
        <end position="550"/>
    </location>
</feature>
<dbReference type="Gene3D" id="3.10.580.10">
    <property type="entry name" value="CBS-domain"/>
    <property type="match status" value="2"/>
</dbReference>
<dbReference type="GO" id="GO:0005737">
    <property type="term" value="C:cytoplasm"/>
    <property type="evidence" value="ECO:0007669"/>
    <property type="project" value="TreeGrafter"/>
</dbReference>
<evidence type="ECO:0000313" key="9">
    <source>
        <dbReference type="Proteomes" id="UP001152799"/>
    </source>
</evidence>
<accession>A0A9N9QJC0</accession>
<organism evidence="8 9">
    <name type="scientific">Ceutorhynchus assimilis</name>
    <name type="common">cabbage seed weevil</name>
    <dbReference type="NCBI Taxonomy" id="467358"/>
    <lineage>
        <taxon>Eukaryota</taxon>
        <taxon>Metazoa</taxon>
        <taxon>Ecdysozoa</taxon>
        <taxon>Arthropoda</taxon>
        <taxon>Hexapoda</taxon>
        <taxon>Insecta</taxon>
        <taxon>Pterygota</taxon>
        <taxon>Neoptera</taxon>
        <taxon>Endopterygota</taxon>
        <taxon>Coleoptera</taxon>
        <taxon>Polyphaga</taxon>
        <taxon>Cucujiformia</taxon>
        <taxon>Curculionidae</taxon>
        <taxon>Ceutorhynchinae</taxon>
        <taxon>Ceutorhynchus</taxon>
    </lineage>
</organism>
<dbReference type="InterPro" id="IPR000644">
    <property type="entry name" value="CBS_dom"/>
</dbReference>
<feature type="domain" description="CBS" evidence="7">
    <location>
        <begin position="417"/>
        <end position="477"/>
    </location>
</feature>
<evidence type="ECO:0000256" key="4">
    <source>
        <dbReference type="ARBA" id="ARBA00025878"/>
    </source>
</evidence>
<comment type="subunit">
    <text evidence="4">AMPK is a heterotrimer of an alpha catalytic subunit (PRKAA1 or PRKAA2), a beta (PRKAB1 or PRKAB2) and a gamma non-catalytic subunits (PRKAG1, PRKAG2 or PRKAG3). Interacts with FNIP1 and FNIP2.</text>
</comment>
<dbReference type="CDD" id="cd04618">
    <property type="entry name" value="CBS_euAMPK_gamma-like_repeat1"/>
    <property type="match status" value="1"/>
</dbReference>
<dbReference type="Pfam" id="PF00571">
    <property type="entry name" value="CBS"/>
    <property type="match status" value="3"/>
</dbReference>
<dbReference type="PANTHER" id="PTHR13780">
    <property type="entry name" value="AMP-ACTIVATED PROTEIN KINASE, GAMMA REGULATORY SUBUNIT"/>
    <property type="match status" value="1"/>
</dbReference>
<dbReference type="PROSITE" id="PS51371">
    <property type="entry name" value="CBS"/>
    <property type="match status" value="4"/>
</dbReference>
<feature type="compositionally biased region" description="Basic residues" evidence="6">
    <location>
        <begin position="17"/>
        <end position="31"/>
    </location>
</feature>
<keyword evidence="3 5" id="KW-0129">CBS domain</keyword>
<keyword evidence="2" id="KW-0677">Repeat</keyword>
<evidence type="ECO:0000256" key="2">
    <source>
        <dbReference type="ARBA" id="ARBA00022737"/>
    </source>
</evidence>
<dbReference type="Proteomes" id="UP001152799">
    <property type="component" value="Chromosome 4"/>
</dbReference>
<feature type="domain" description="CBS" evidence="7">
    <location>
        <begin position="344"/>
        <end position="402"/>
    </location>
</feature>
<dbReference type="SUPFAM" id="SSF54631">
    <property type="entry name" value="CBS-domain pair"/>
    <property type="match status" value="2"/>
</dbReference>
<gene>
    <name evidence="8" type="ORF">CEUTPL_LOCUS8155</name>
</gene>
<comment type="similarity">
    <text evidence="1">Belongs to the 5'-AMP-activated protein kinase gamma subunit family.</text>
</comment>